<dbReference type="GO" id="GO:0016263">
    <property type="term" value="F:glycoprotein-N-acetylgalactosamine 3-beta-galactosyltransferase activity"/>
    <property type="evidence" value="ECO:0007669"/>
    <property type="project" value="UniProtKB-EC"/>
</dbReference>
<dbReference type="EC" id="2.4.1.122" evidence="6"/>
<dbReference type="Pfam" id="PF02434">
    <property type="entry name" value="Fringe"/>
    <property type="match status" value="1"/>
</dbReference>
<reference evidence="25 26" key="2">
    <citation type="submission" date="2019-01" db="EMBL/GenBank/DDBJ databases">
        <title>The decoding of complex shrimp genome reveals the adaptation for benthos swimmer, frequently molting mechanism and breeding impact on genome.</title>
        <authorList>
            <person name="Sun Y."/>
            <person name="Gao Y."/>
            <person name="Yu Y."/>
        </authorList>
    </citation>
    <scope>NUCLEOTIDE SEQUENCE [LARGE SCALE GENOMIC DNA]</scope>
    <source>
        <tissue evidence="25">Muscle</tissue>
    </source>
</reference>
<evidence type="ECO:0000256" key="5">
    <source>
        <dbReference type="ARBA" id="ARBA00011748"/>
    </source>
</evidence>
<evidence type="ECO:0000256" key="1">
    <source>
        <dbReference type="ARBA" id="ARBA00001936"/>
    </source>
</evidence>
<comment type="cofactor">
    <cofactor evidence="1">
        <name>Mn(2+)</name>
        <dbReference type="ChEBI" id="CHEBI:29035"/>
    </cofactor>
</comment>
<evidence type="ECO:0000256" key="4">
    <source>
        <dbReference type="ARBA" id="ARBA00006462"/>
    </source>
</evidence>
<evidence type="ECO:0000256" key="12">
    <source>
        <dbReference type="ARBA" id="ARBA00022968"/>
    </source>
</evidence>
<keyword evidence="9" id="KW-0812">Transmembrane</keyword>
<comment type="subunit">
    <text evidence="5">Homodimer; disulfide-linked.</text>
</comment>
<evidence type="ECO:0000256" key="13">
    <source>
        <dbReference type="ARBA" id="ARBA00022989"/>
    </source>
</evidence>
<accession>A0A3R7PWH2</accession>
<evidence type="ECO:0000259" key="24">
    <source>
        <dbReference type="Pfam" id="PF02434"/>
    </source>
</evidence>
<evidence type="ECO:0000256" key="19">
    <source>
        <dbReference type="ARBA" id="ARBA00041226"/>
    </source>
</evidence>
<dbReference type="GO" id="GO:0016020">
    <property type="term" value="C:membrane"/>
    <property type="evidence" value="ECO:0007669"/>
    <property type="project" value="UniProtKB-SubCell"/>
</dbReference>
<dbReference type="PANTHER" id="PTHR23033">
    <property type="entry name" value="BETA1,3-GALACTOSYLTRANSFERASE"/>
    <property type="match status" value="1"/>
</dbReference>
<comment type="subcellular location">
    <subcellularLocation>
        <location evidence="2">Membrane</location>
        <topology evidence="2">Single-pass type II membrane protein</topology>
    </subcellularLocation>
</comment>
<dbReference type="OrthoDB" id="414175at2759"/>
<keyword evidence="11" id="KW-0547">Nucleotide-binding</keyword>
<keyword evidence="15" id="KW-1015">Disulfide bond</keyword>
<evidence type="ECO:0000313" key="26">
    <source>
        <dbReference type="Proteomes" id="UP000283509"/>
    </source>
</evidence>
<keyword evidence="13" id="KW-1133">Transmembrane helix</keyword>
<evidence type="ECO:0000256" key="22">
    <source>
        <dbReference type="ARBA" id="ARBA00059245"/>
    </source>
</evidence>
<keyword evidence="10" id="KW-0479">Metal-binding</keyword>
<evidence type="ECO:0000256" key="17">
    <source>
        <dbReference type="ARBA" id="ARBA00023211"/>
    </source>
</evidence>
<gene>
    <name evidence="25" type="ORF">C7M84_002003</name>
</gene>
<evidence type="ECO:0000256" key="7">
    <source>
        <dbReference type="ARBA" id="ARBA00022676"/>
    </source>
</evidence>
<evidence type="ECO:0000256" key="11">
    <source>
        <dbReference type="ARBA" id="ARBA00022741"/>
    </source>
</evidence>
<keyword evidence="17" id="KW-0464">Manganese</keyword>
<evidence type="ECO:0000256" key="9">
    <source>
        <dbReference type="ARBA" id="ARBA00022692"/>
    </source>
</evidence>
<dbReference type="Gene3D" id="3.90.550.50">
    <property type="match status" value="1"/>
</dbReference>
<name>A0A3R7PWH2_PENVA</name>
<proteinExistence type="inferred from homology"/>
<keyword evidence="12" id="KW-0735">Signal-anchor</keyword>
<comment type="caution">
    <text evidence="25">The sequence shown here is derived from an EMBL/GenBank/DDBJ whole genome shotgun (WGS) entry which is preliminary data.</text>
</comment>
<evidence type="ECO:0000313" key="25">
    <source>
        <dbReference type="EMBL" id="ROT79281.1"/>
    </source>
</evidence>
<dbReference type="EMBL" id="QCYY01001263">
    <property type="protein sequence ID" value="ROT79281.1"/>
    <property type="molecule type" value="Genomic_DNA"/>
</dbReference>
<feature type="region of interest" description="Disordered" evidence="23">
    <location>
        <begin position="340"/>
        <end position="359"/>
    </location>
</feature>
<dbReference type="InterPro" id="IPR003378">
    <property type="entry name" value="Fringe-like_glycosylTrfase"/>
</dbReference>
<dbReference type="STRING" id="6689.A0A3R7PWH2"/>
<evidence type="ECO:0000256" key="16">
    <source>
        <dbReference type="ARBA" id="ARBA00023180"/>
    </source>
</evidence>
<evidence type="ECO:0000256" key="10">
    <source>
        <dbReference type="ARBA" id="ARBA00022723"/>
    </source>
</evidence>
<feature type="domain" description="Fringe-like glycosyltransferase" evidence="24">
    <location>
        <begin position="89"/>
        <end position="250"/>
    </location>
</feature>
<dbReference type="PANTHER" id="PTHR23033:SF14">
    <property type="entry name" value="GLYCOPROTEIN-N-ACETYLGALACTOSAMINE 3-BETA-GALACTOSYLTRANSFERASE 1-RELATED"/>
    <property type="match status" value="1"/>
</dbReference>
<dbReference type="UniPathway" id="UPA00378"/>
<organism evidence="25 26">
    <name type="scientific">Penaeus vannamei</name>
    <name type="common">Whiteleg shrimp</name>
    <name type="synonym">Litopenaeus vannamei</name>
    <dbReference type="NCBI Taxonomy" id="6689"/>
    <lineage>
        <taxon>Eukaryota</taxon>
        <taxon>Metazoa</taxon>
        <taxon>Ecdysozoa</taxon>
        <taxon>Arthropoda</taxon>
        <taxon>Crustacea</taxon>
        <taxon>Multicrustacea</taxon>
        <taxon>Malacostraca</taxon>
        <taxon>Eumalacostraca</taxon>
        <taxon>Eucarida</taxon>
        <taxon>Decapoda</taxon>
        <taxon>Dendrobranchiata</taxon>
        <taxon>Penaeoidea</taxon>
        <taxon>Penaeidae</taxon>
        <taxon>Penaeus</taxon>
    </lineage>
</organism>
<reference evidence="25 26" key="1">
    <citation type="submission" date="2018-04" db="EMBL/GenBank/DDBJ databases">
        <authorList>
            <person name="Zhang X."/>
            <person name="Yuan J."/>
            <person name="Li F."/>
            <person name="Xiang J."/>
        </authorList>
    </citation>
    <scope>NUCLEOTIDE SEQUENCE [LARGE SCALE GENOMIC DNA]</scope>
    <source>
        <tissue evidence="25">Muscle</tissue>
    </source>
</reference>
<evidence type="ECO:0000256" key="14">
    <source>
        <dbReference type="ARBA" id="ARBA00023136"/>
    </source>
</evidence>
<comment type="pathway">
    <text evidence="3">Protein modification; protein glycosylation.</text>
</comment>
<evidence type="ECO:0000256" key="20">
    <source>
        <dbReference type="ARBA" id="ARBA00042009"/>
    </source>
</evidence>
<evidence type="ECO:0000256" key="23">
    <source>
        <dbReference type="SAM" id="MobiDB-lite"/>
    </source>
</evidence>
<evidence type="ECO:0000256" key="15">
    <source>
        <dbReference type="ARBA" id="ARBA00023157"/>
    </source>
</evidence>
<feature type="region of interest" description="Disordered" evidence="23">
    <location>
        <begin position="41"/>
        <end position="64"/>
    </location>
</feature>
<evidence type="ECO:0000256" key="18">
    <source>
        <dbReference type="ARBA" id="ARBA00040898"/>
    </source>
</evidence>
<dbReference type="AlphaFoldDB" id="A0A3R7PWH2"/>
<comment type="similarity">
    <text evidence="4">Belongs to the glycosyltransferase 31 family. Beta3-Gal-T subfamily.</text>
</comment>
<evidence type="ECO:0000256" key="8">
    <source>
        <dbReference type="ARBA" id="ARBA00022679"/>
    </source>
</evidence>
<evidence type="ECO:0000256" key="6">
    <source>
        <dbReference type="ARBA" id="ARBA00012557"/>
    </source>
</evidence>
<keyword evidence="8 25" id="KW-0808">Transferase</keyword>
<protein>
    <recommendedName>
        <fullName evidence="18">Glycoprotein-N-acetylgalactosamine 3-beta-galactosyltransferase 1</fullName>
        <ecNumber evidence="6">2.4.1.122</ecNumber>
    </recommendedName>
    <alternativeName>
        <fullName evidence="20">Core 1 O-glycan T-synthase</fullName>
    </alternativeName>
    <alternativeName>
        <fullName evidence="21">Core 1 UDP-galactose:N-acetylgalactosamine-alpha-R beta 1,3-galactosyltransferase 1</fullName>
    </alternativeName>
    <alternativeName>
        <fullName evidence="19">Core 1 beta1,3-galactosyltransferase 1</fullName>
    </alternativeName>
</protein>
<evidence type="ECO:0000256" key="2">
    <source>
        <dbReference type="ARBA" id="ARBA00004606"/>
    </source>
</evidence>
<keyword evidence="14" id="KW-0472">Membrane</keyword>
<dbReference type="InterPro" id="IPR026050">
    <property type="entry name" value="C1GALT1/C1GALT1_chp1"/>
</dbReference>
<keyword evidence="16" id="KW-0325">Glycoprotein</keyword>
<dbReference type="GO" id="GO:0030145">
    <property type="term" value="F:manganese ion binding"/>
    <property type="evidence" value="ECO:0007669"/>
    <property type="project" value="UniProtKB-ARBA"/>
</dbReference>
<dbReference type="FunFam" id="3.90.550.50:FF:000017">
    <property type="entry name" value="Glycoprotein-N-acetylgalactosamine 3-beta-galactosyltransferase 1"/>
    <property type="match status" value="1"/>
</dbReference>
<evidence type="ECO:0000256" key="21">
    <source>
        <dbReference type="ARBA" id="ARBA00043065"/>
    </source>
</evidence>
<dbReference type="Proteomes" id="UP000283509">
    <property type="component" value="Unassembled WGS sequence"/>
</dbReference>
<sequence>MAHSAASIRVALLVLIASVLSAVFTFVFVVPYSPVSRRMAEPQTHEELENSADIPDNPLSLHDPHEIHHEGEAEEANRLAQKVRVLCWVMTQPASHDKKAVHVKATWGRRCNKLIFISSKNNESLGAIDVGVEEGRNMLWGKTKAAYKYAYDHHLQEYDWFLKADDDTYIIVENLRYMLSSYDPNYPIYFGSRFKPFTKQGYMSGGGGYVLSREATRKFVEEALTDEKKCKSSPHGAEDAEIGKCLDKIGVMAGDSRDSLGRGRFFPFTPGTHLMGGIPGWYKTYAYYSPYVGLDCCSDTAISFHYVNTARMYELEYMLYHVRPFGIQHKDPFPAPLPPDTASIPRPILEQAGRLEPKE</sequence>
<keyword evidence="7 25" id="KW-0328">Glycosyltransferase</keyword>
<keyword evidence="26" id="KW-1185">Reference proteome</keyword>
<comment type="function">
    <text evidence="22">Glycosyltransferase that generates the core 1 O-glycan Gal-beta1-3GalNAc-alpha1-Ser/Thr (T antigen), which is a precursor for many extended O-glycans in glycoproteins.</text>
</comment>
<dbReference type="GO" id="GO:0000166">
    <property type="term" value="F:nucleotide binding"/>
    <property type="evidence" value="ECO:0007669"/>
    <property type="project" value="UniProtKB-KW"/>
</dbReference>
<evidence type="ECO:0000256" key="3">
    <source>
        <dbReference type="ARBA" id="ARBA00004922"/>
    </source>
</evidence>